<reference evidence="8 9" key="1">
    <citation type="submission" date="2023-11" db="EMBL/GenBank/DDBJ databases">
        <authorList>
            <person name="Hedman E."/>
            <person name="Englund M."/>
            <person name="Stromberg M."/>
            <person name="Nyberg Akerstrom W."/>
            <person name="Nylinder S."/>
            <person name="Jareborg N."/>
            <person name="Kallberg Y."/>
            <person name="Kronander E."/>
        </authorList>
    </citation>
    <scope>NUCLEOTIDE SEQUENCE [LARGE SCALE GENOMIC DNA]</scope>
</reference>
<dbReference type="InterPro" id="IPR000602">
    <property type="entry name" value="Glyco_hydro_38_N"/>
</dbReference>
<evidence type="ECO:0000256" key="5">
    <source>
        <dbReference type="ARBA" id="ARBA00022833"/>
    </source>
</evidence>
<dbReference type="Gene3D" id="2.70.98.30">
    <property type="entry name" value="Golgi alpha-mannosidase II, domain 4"/>
    <property type="match status" value="1"/>
</dbReference>
<dbReference type="EMBL" id="CAVLGL010000082">
    <property type="protein sequence ID" value="CAK1588317.1"/>
    <property type="molecule type" value="Genomic_DNA"/>
</dbReference>
<keyword evidence="9" id="KW-1185">Reference proteome</keyword>
<dbReference type="SMART" id="SM00872">
    <property type="entry name" value="Alpha-mann_mid"/>
    <property type="match status" value="1"/>
</dbReference>
<dbReference type="GO" id="GO:0006013">
    <property type="term" value="P:mannose metabolic process"/>
    <property type="evidence" value="ECO:0007669"/>
    <property type="project" value="InterPro"/>
</dbReference>
<dbReference type="Pfam" id="PF01074">
    <property type="entry name" value="Glyco_hydro_38N"/>
    <property type="match status" value="1"/>
</dbReference>
<evidence type="ECO:0000256" key="4">
    <source>
        <dbReference type="ARBA" id="ARBA00022801"/>
    </source>
</evidence>
<keyword evidence="5" id="KW-0862">Zinc</keyword>
<dbReference type="GO" id="GO:0030246">
    <property type="term" value="F:carbohydrate binding"/>
    <property type="evidence" value="ECO:0007669"/>
    <property type="project" value="InterPro"/>
</dbReference>
<feature type="domain" description="Glycoside hydrolase family 38 central" evidence="7">
    <location>
        <begin position="668"/>
        <end position="751"/>
    </location>
</feature>
<dbReference type="InterPro" id="IPR027291">
    <property type="entry name" value="Glyco_hydro_38_N_sf"/>
</dbReference>
<protein>
    <recommendedName>
        <fullName evidence="7">Glycoside hydrolase family 38 central domain-containing protein</fullName>
    </recommendedName>
</protein>
<dbReference type="GO" id="GO:0006491">
    <property type="term" value="P:N-glycan processing"/>
    <property type="evidence" value="ECO:0007669"/>
    <property type="project" value="TreeGrafter"/>
</dbReference>
<comment type="similarity">
    <text evidence="2">Belongs to the glycosyl hydrolase 38 family.</text>
</comment>
<dbReference type="InterPro" id="IPR050843">
    <property type="entry name" value="Glycosyl_Hydrlase_38"/>
</dbReference>
<dbReference type="PANTHER" id="PTHR11607">
    <property type="entry name" value="ALPHA-MANNOSIDASE"/>
    <property type="match status" value="1"/>
</dbReference>
<evidence type="ECO:0000256" key="6">
    <source>
        <dbReference type="ARBA" id="ARBA00023295"/>
    </source>
</evidence>
<dbReference type="GO" id="GO:0004559">
    <property type="term" value="F:alpha-mannosidase activity"/>
    <property type="evidence" value="ECO:0007669"/>
    <property type="project" value="InterPro"/>
</dbReference>
<dbReference type="Gene3D" id="2.60.40.1180">
    <property type="entry name" value="Golgi alpha-mannosidase II"/>
    <property type="match status" value="1"/>
</dbReference>
<dbReference type="Proteomes" id="UP001314205">
    <property type="component" value="Unassembled WGS sequence"/>
</dbReference>
<dbReference type="GO" id="GO:0000139">
    <property type="term" value="C:Golgi membrane"/>
    <property type="evidence" value="ECO:0007669"/>
    <property type="project" value="TreeGrafter"/>
</dbReference>
<dbReference type="GO" id="GO:0046872">
    <property type="term" value="F:metal ion binding"/>
    <property type="evidence" value="ECO:0007669"/>
    <property type="project" value="UniProtKB-KW"/>
</dbReference>
<dbReference type="PANTHER" id="PTHR11607:SF70">
    <property type="entry name" value="ALPHA-MANNOSIDASE"/>
    <property type="match status" value="1"/>
</dbReference>
<sequence length="1318" mass="151284">MAYGKSICGLKVGFFIVLLLVFTVNGYEKTLRKIVRSQSKMVQRPFSEMEGAVWKNVSLSSGPYRTKVHEALFSGVSQVKQVLHKKQRPKMSTILSAVDTTRGASGYSKFKMGIRGNLHPNELRLARETLTKISPSNSVLFPEDNKLDKINNNSYTQELTVNSFYEIPKPSRFFPLVDEQIIQRAKVKINDKIDDKGKPMLKLGNQESHTKNSEKGMFVINTDVNEKSSDINDLHVQKLQEFDVDSDKVDFLIEEGTPNVFPLYNYSIPFNRHTCVTLQQYKADIDAQEKFSEFEIEPPWVMKKHFWNNIFDSRYESLMRNSKWPPLKVILVPYTHVDSIWKHTFEQYHNNSVNKIISNLVKKLQFYSNLTFTWNEVSHLSQWWQTTTQKNRSAFRRLVRTGRIEITTGGWVETDEATTHIFGLLHQLMEGHLWLKHHLNIVPKTAWLTNSVTHSPTMTFLLSACGISNLVFTNIHYSWEKYLAEYQYSDFIWVQSWDNNIYSQSNLDDALNKIGKERFPKNSVITHFLQFNSDGFKACGPDKNVCISHYNFAKSSKNVVINTYNVKEKSEILLEQYSKTGTITPHNVIIAPLGGPYHYEVQTEFDYQFSNYQKIADFVNVNREIYKATIQFGTPKDYFSSIFEKQKLYPTLKGDFLNFADISNGTPAYWSGFFTTRPLLKILLRRLQCTLRTTEILFSFALSSNAFRGNNVSELFNILIKARETTARLLDRNVVSGTLTANILKYVHKQILVTVKDCWYIQETSASLISIKSDQNVTYLQKYVYRDGEFISAFRTVTSGDQIYIFNSLSHERTEIVELVTRNPNIRIIDHNRNDVTIQINPIWNYQTGNIIKISRQFFVVAFEIVVPPLTLELFKIKETYDASSSAATIYCVSCVVDDTPANGPIFPFNIEPIENGDIQLESYKHRLIFDEISGFLKTVVEKDTNNKKAVVIDYGAFRSSDINSGMFLFNTNASKPLQDILLPYRVGTKSKIVLIISGQVTTEITTIFGRILQSTFRIFNLINSPLSTAIFLESKTDYEASPKNRELELFLSIQTNINNGNPPELIIDNNGFQYTPRLINISRRVESNMYPITSMVFIQDHQNRLTVLTDHAQGVTSLQEGQLVIMLDRRVLFNDARGSGEGLADSSTTYHKHILLLENFINSKTLNIVDENTNVQLPSLNALYLANTLNYNLDVYFIDRSQADLCYYAFLPLIKTAFPCDIFVLNYRLILNKGSLERLSVNTALLTLHRQSFTCEISHYMQQNCNGDGTFSLEKIFRNVKAVYQTNLCGTNEGTPIININNGNFAPMELTTLRIYF</sequence>
<dbReference type="SUPFAM" id="SSF74650">
    <property type="entry name" value="Galactose mutarotase-like"/>
    <property type="match status" value="1"/>
</dbReference>
<evidence type="ECO:0000259" key="7">
    <source>
        <dbReference type="SMART" id="SM00872"/>
    </source>
</evidence>
<evidence type="ECO:0000313" key="9">
    <source>
        <dbReference type="Proteomes" id="UP001314205"/>
    </source>
</evidence>
<comment type="cofactor">
    <cofactor evidence="1">
        <name>Zn(2+)</name>
        <dbReference type="ChEBI" id="CHEBI:29105"/>
    </cofactor>
</comment>
<organism evidence="8 9">
    <name type="scientific">Parnassius mnemosyne</name>
    <name type="common">clouded apollo</name>
    <dbReference type="NCBI Taxonomy" id="213953"/>
    <lineage>
        <taxon>Eukaryota</taxon>
        <taxon>Metazoa</taxon>
        <taxon>Ecdysozoa</taxon>
        <taxon>Arthropoda</taxon>
        <taxon>Hexapoda</taxon>
        <taxon>Insecta</taxon>
        <taxon>Pterygota</taxon>
        <taxon>Neoptera</taxon>
        <taxon>Endopterygota</taxon>
        <taxon>Lepidoptera</taxon>
        <taxon>Glossata</taxon>
        <taxon>Ditrysia</taxon>
        <taxon>Papilionoidea</taxon>
        <taxon>Papilionidae</taxon>
        <taxon>Parnassiinae</taxon>
        <taxon>Parnassini</taxon>
        <taxon>Parnassius</taxon>
        <taxon>Driopa</taxon>
    </lineage>
</organism>
<dbReference type="InterPro" id="IPR037094">
    <property type="entry name" value="Glyco_hydro_38_cen_sf"/>
</dbReference>
<dbReference type="Gene3D" id="1.20.1270.50">
    <property type="entry name" value="Glycoside hydrolase family 38, central domain"/>
    <property type="match status" value="1"/>
</dbReference>
<dbReference type="SUPFAM" id="SSF88713">
    <property type="entry name" value="Glycoside hydrolase/deacetylase"/>
    <property type="match status" value="1"/>
</dbReference>
<evidence type="ECO:0000256" key="3">
    <source>
        <dbReference type="ARBA" id="ARBA00022723"/>
    </source>
</evidence>
<dbReference type="SUPFAM" id="SSF88688">
    <property type="entry name" value="Families 57/38 glycoside transferase middle domain"/>
    <property type="match status" value="1"/>
</dbReference>
<evidence type="ECO:0000256" key="1">
    <source>
        <dbReference type="ARBA" id="ARBA00001947"/>
    </source>
</evidence>
<dbReference type="InterPro" id="IPR011330">
    <property type="entry name" value="Glyco_hydro/deAcase_b/a-brl"/>
</dbReference>
<dbReference type="InterPro" id="IPR028995">
    <property type="entry name" value="Glyco_hydro_57/38_cen_sf"/>
</dbReference>
<proteinExistence type="inferred from homology"/>
<evidence type="ECO:0000313" key="8">
    <source>
        <dbReference type="EMBL" id="CAK1588317.1"/>
    </source>
</evidence>
<dbReference type="InterPro" id="IPR013780">
    <property type="entry name" value="Glyco_hydro_b"/>
</dbReference>
<dbReference type="InterPro" id="IPR011682">
    <property type="entry name" value="Glyco_hydro_38_C"/>
</dbReference>
<keyword evidence="4" id="KW-0378">Hydrolase</keyword>
<keyword evidence="3" id="KW-0479">Metal-binding</keyword>
<dbReference type="InterPro" id="IPR011013">
    <property type="entry name" value="Gal_mutarotase_sf_dom"/>
</dbReference>
<gene>
    <name evidence="8" type="ORF">PARMNEM_LOCUS8969</name>
</gene>
<name>A0AAV1L2R2_9NEOP</name>
<dbReference type="Pfam" id="PF07748">
    <property type="entry name" value="Glyco_hydro_38C"/>
    <property type="match status" value="1"/>
</dbReference>
<keyword evidence="6" id="KW-0326">Glycosidase</keyword>
<comment type="caution">
    <text evidence="8">The sequence shown here is derived from an EMBL/GenBank/DDBJ whole genome shotgun (WGS) entry which is preliminary data.</text>
</comment>
<evidence type="ECO:0000256" key="2">
    <source>
        <dbReference type="ARBA" id="ARBA00009792"/>
    </source>
</evidence>
<dbReference type="InterPro" id="IPR015341">
    <property type="entry name" value="Glyco_hydro_38_cen"/>
</dbReference>
<dbReference type="Gene3D" id="3.20.110.10">
    <property type="entry name" value="Glycoside hydrolase 38, N terminal domain"/>
    <property type="match status" value="1"/>
</dbReference>
<accession>A0AAV1L2R2</accession>